<evidence type="ECO:0000313" key="2">
    <source>
        <dbReference type="EMBL" id="KAK7267855.1"/>
    </source>
</evidence>
<keyword evidence="1" id="KW-0472">Membrane</keyword>
<dbReference type="Proteomes" id="UP001372338">
    <property type="component" value="Unassembled WGS sequence"/>
</dbReference>
<feature type="transmembrane region" description="Helical" evidence="1">
    <location>
        <begin position="28"/>
        <end position="54"/>
    </location>
</feature>
<comment type="caution">
    <text evidence="2">The sequence shown here is derived from an EMBL/GenBank/DDBJ whole genome shotgun (WGS) entry which is preliminary data.</text>
</comment>
<keyword evidence="1" id="KW-0812">Transmembrane</keyword>
<sequence length="88" mass="9426">MFYYHPTLNLEYPYPAPASTAALSLSPLLVLAVLLMPHGNSLLHALIALFASLLTAHRREVSNLAIVAAGQAVDATDPRSLRRSSSSL</sequence>
<name>A0AAN9F5S4_CROPI</name>
<keyword evidence="1" id="KW-1133">Transmembrane helix</keyword>
<evidence type="ECO:0000313" key="3">
    <source>
        <dbReference type="Proteomes" id="UP001372338"/>
    </source>
</evidence>
<dbReference type="EMBL" id="JAYWIO010000004">
    <property type="protein sequence ID" value="KAK7267855.1"/>
    <property type="molecule type" value="Genomic_DNA"/>
</dbReference>
<proteinExistence type="predicted"/>
<keyword evidence="3" id="KW-1185">Reference proteome</keyword>
<accession>A0AAN9F5S4</accession>
<evidence type="ECO:0000256" key="1">
    <source>
        <dbReference type="SAM" id="Phobius"/>
    </source>
</evidence>
<gene>
    <name evidence="2" type="ORF">RIF29_20534</name>
</gene>
<dbReference type="AlphaFoldDB" id="A0AAN9F5S4"/>
<organism evidence="2 3">
    <name type="scientific">Crotalaria pallida</name>
    <name type="common">Smooth rattlebox</name>
    <name type="synonym">Crotalaria striata</name>
    <dbReference type="NCBI Taxonomy" id="3830"/>
    <lineage>
        <taxon>Eukaryota</taxon>
        <taxon>Viridiplantae</taxon>
        <taxon>Streptophyta</taxon>
        <taxon>Embryophyta</taxon>
        <taxon>Tracheophyta</taxon>
        <taxon>Spermatophyta</taxon>
        <taxon>Magnoliopsida</taxon>
        <taxon>eudicotyledons</taxon>
        <taxon>Gunneridae</taxon>
        <taxon>Pentapetalae</taxon>
        <taxon>rosids</taxon>
        <taxon>fabids</taxon>
        <taxon>Fabales</taxon>
        <taxon>Fabaceae</taxon>
        <taxon>Papilionoideae</taxon>
        <taxon>50 kb inversion clade</taxon>
        <taxon>genistoids sensu lato</taxon>
        <taxon>core genistoids</taxon>
        <taxon>Crotalarieae</taxon>
        <taxon>Crotalaria</taxon>
    </lineage>
</organism>
<reference evidence="2 3" key="1">
    <citation type="submission" date="2024-01" db="EMBL/GenBank/DDBJ databases">
        <title>The genomes of 5 underutilized Papilionoideae crops provide insights into root nodulation and disease resistanc.</title>
        <authorList>
            <person name="Yuan L."/>
        </authorList>
    </citation>
    <scope>NUCLEOTIDE SEQUENCE [LARGE SCALE GENOMIC DNA]</scope>
    <source>
        <strain evidence="2">ZHUSHIDOU_FW_LH</strain>
        <tissue evidence="2">Leaf</tissue>
    </source>
</reference>
<protein>
    <submittedName>
        <fullName evidence="2">Uncharacterized protein</fullName>
    </submittedName>
</protein>